<organism evidence="1">
    <name type="scientific">Anisakis simplex</name>
    <name type="common">Herring worm</name>
    <dbReference type="NCBI Taxonomy" id="6269"/>
    <lineage>
        <taxon>Eukaryota</taxon>
        <taxon>Metazoa</taxon>
        <taxon>Ecdysozoa</taxon>
        <taxon>Nematoda</taxon>
        <taxon>Chromadorea</taxon>
        <taxon>Rhabditida</taxon>
        <taxon>Spirurina</taxon>
        <taxon>Ascaridomorpha</taxon>
        <taxon>Ascaridoidea</taxon>
        <taxon>Anisakidae</taxon>
        <taxon>Anisakis</taxon>
        <taxon>Anisakis simplex complex</taxon>
    </lineage>
</organism>
<accession>A0A0M3J594</accession>
<reference evidence="1" key="1">
    <citation type="submission" date="2017-02" db="UniProtKB">
        <authorList>
            <consortium name="WormBaseParasite"/>
        </authorList>
    </citation>
    <scope>IDENTIFICATION</scope>
</reference>
<evidence type="ECO:0000313" key="1">
    <source>
        <dbReference type="WBParaSite" id="ASIM_0000272401-mRNA-1"/>
    </source>
</evidence>
<name>A0A0M3J594_ANISI</name>
<dbReference type="AlphaFoldDB" id="A0A0M3J594"/>
<sequence>LCDGDSMISNAYYDVRFDENYAAPHRDVERISHLLQKSQSSLEGAFRPDARSVWTEVQTECAQFHENFSLSDYR</sequence>
<protein>
    <submittedName>
        <fullName evidence="1">Choline transporter</fullName>
    </submittedName>
</protein>
<proteinExistence type="predicted"/>
<dbReference type="WBParaSite" id="ASIM_0000272401-mRNA-1">
    <property type="protein sequence ID" value="ASIM_0000272401-mRNA-1"/>
    <property type="gene ID" value="ASIM_0000272401"/>
</dbReference>